<feature type="domain" description="Helicase ATP-binding" evidence="5">
    <location>
        <begin position="2011"/>
        <end position="2151"/>
    </location>
</feature>
<dbReference type="EMBL" id="CAJOBG010000784">
    <property type="protein sequence ID" value="CAF3857743.1"/>
    <property type="molecule type" value="Genomic_DNA"/>
</dbReference>
<evidence type="ECO:0000256" key="2">
    <source>
        <dbReference type="ARBA" id="ARBA00022927"/>
    </source>
</evidence>
<dbReference type="SUPFAM" id="SSF48371">
    <property type="entry name" value="ARM repeat"/>
    <property type="match status" value="2"/>
</dbReference>
<dbReference type="PROSITE" id="PS51196">
    <property type="entry name" value="SECA_MOTOR_DEAD"/>
    <property type="match status" value="1"/>
</dbReference>
<evidence type="ECO:0000259" key="5">
    <source>
        <dbReference type="PROSITE" id="PS51192"/>
    </source>
</evidence>
<gene>
    <name evidence="8" type="ORF">OVN521_LOCUS7206</name>
</gene>
<keyword evidence="2" id="KW-0653">Protein transport</keyword>
<organism evidence="8 9">
    <name type="scientific">Rotaria magnacalcarata</name>
    <dbReference type="NCBI Taxonomy" id="392030"/>
    <lineage>
        <taxon>Eukaryota</taxon>
        <taxon>Metazoa</taxon>
        <taxon>Spiralia</taxon>
        <taxon>Gnathifera</taxon>
        <taxon>Rotifera</taxon>
        <taxon>Eurotatoria</taxon>
        <taxon>Bdelloidea</taxon>
        <taxon>Philodinida</taxon>
        <taxon>Philodinidae</taxon>
        <taxon>Rotaria</taxon>
    </lineage>
</organism>
<reference evidence="8" key="1">
    <citation type="submission" date="2021-02" db="EMBL/GenBank/DDBJ databases">
        <authorList>
            <person name="Nowell W R."/>
        </authorList>
    </citation>
    <scope>NUCLEOTIDE SEQUENCE</scope>
</reference>
<dbReference type="GO" id="GO:0016020">
    <property type="term" value="C:membrane"/>
    <property type="evidence" value="ECO:0007669"/>
    <property type="project" value="InterPro"/>
</dbReference>
<comment type="caution">
    <text evidence="8">The sequence shown here is derived from an EMBL/GenBank/DDBJ whole genome shotgun (WGS) entry which is preliminary data.</text>
</comment>
<keyword evidence="1" id="KW-0963">Cytoplasm</keyword>
<feature type="non-terminal residue" evidence="8">
    <location>
        <position position="3247"/>
    </location>
</feature>
<dbReference type="GO" id="GO:0017038">
    <property type="term" value="P:protein import"/>
    <property type="evidence" value="ECO:0007669"/>
    <property type="project" value="InterPro"/>
</dbReference>
<dbReference type="Proteomes" id="UP000663866">
    <property type="component" value="Unassembled WGS sequence"/>
</dbReference>
<dbReference type="Pfam" id="PF01043">
    <property type="entry name" value="SecA_PP_bind"/>
    <property type="match status" value="1"/>
</dbReference>
<keyword evidence="2" id="KW-0813">Transport</keyword>
<proteinExistence type="predicted"/>
<dbReference type="InterPro" id="IPR000185">
    <property type="entry name" value="SecA"/>
</dbReference>
<dbReference type="InterPro" id="IPR014018">
    <property type="entry name" value="SecA_motor_DEAD"/>
</dbReference>
<keyword evidence="3" id="KW-0811">Translocation</keyword>
<dbReference type="Pfam" id="PF07517">
    <property type="entry name" value="SecA_DEAD"/>
    <property type="match status" value="1"/>
</dbReference>
<dbReference type="InterPro" id="IPR011115">
    <property type="entry name" value="SecA_DEAD"/>
</dbReference>
<dbReference type="PANTHER" id="PTHR30612:SF0">
    <property type="entry name" value="CHLOROPLAST PROTEIN-TRANSPORTING ATPASE"/>
    <property type="match status" value="1"/>
</dbReference>
<feature type="domain" description="SecA family profile" evidence="7">
    <location>
        <begin position="1903"/>
        <end position="2552"/>
    </location>
</feature>
<dbReference type="InterPro" id="IPR027417">
    <property type="entry name" value="P-loop_NTPase"/>
</dbReference>
<evidence type="ECO:0000259" key="6">
    <source>
        <dbReference type="PROSITE" id="PS51194"/>
    </source>
</evidence>
<dbReference type="SUPFAM" id="SSF52540">
    <property type="entry name" value="P-loop containing nucleoside triphosphate hydrolases"/>
    <property type="match status" value="2"/>
</dbReference>
<dbReference type="InterPro" id="IPR016024">
    <property type="entry name" value="ARM-type_fold"/>
</dbReference>
<dbReference type="PRINTS" id="PR00906">
    <property type="entry name" value="SECA"/>
</dbReference>
<dbReference type="InterPro" id="IPR011130">
    <property type="entry name" value="SecA_preprotein_X-link_dom"/>
</dbReference>
<evidence type="ECO:0000313" key="8">
    <source>
        <dbReference type="EMBL" id="CAF3857743.1"/>
    </source>
</evidence>
<evidence type="ECO:0000256" key="1">
    <source>
        <dbReference type="ARBA" id="ARBA00022490"/>
    </source>
</evidence>
<dbReference type="InterPro" id="IPR036670">
    <property type="entry name" value="SecA_X-link_sf"/>
</dbReference>
<keyword evidence="9" id="KW-1185">Reference proteome</keyword>
<name>A0A819EUK3_9BILA</name>
<keyword evidence="4" id="KW-0472">Membrane</keyword>
<sequence>MFSGTFKALLKTVTNCKTKDESQPSKEPLRLRKVIRTALAVRKFQKLESDKCKRSIECEFDKTVAINELTRFYKHDKLFHLEESKKFAYYIRKFTITFDELRHVHKNLLNQFSKYLKDLDGNVNEQVRYFLCLSLKYLTRNSEQLITEIQYSDVIDCIKRCKDESVMTELVYTLTYMTEKSTLDNELINELSSLVLNRFDINEDAKGFLLTRLEISKSVDRNDQVKTDHRFKSAGKSNGNQKMNKLVVTKTIQTVKSSYNNKESEETKMIFLNLSDALKNRNRMLNMKVTLEQIDAINDTSGDDRSMWRSTWGECVNFYSLVVSQGQALKSDDKDNYLPTKLFGWHVCLNTNVLPRGPLRARRRMKVYSFFINRMIAATLLRASKKQQLNSDAIDKLMMCATDLDSFVSIALHCDDDMVDLVVDAIYDDYDEFKGLNEPDIATMFIKTIMNKTIEVVTHEGWVWNSTEVKRKQFDRNELAEIIKNEINQLRLDSLNAIHNCSIRNKQVLIKDRIKKIQKCLTNYQENDAKFMKLIFQIMCIADSTNEIDYKGTFEAYVDVLVRGTRGNHEMIINFLNNQAKDAKRSQELFIDEILSKLIDLLNSDIYSTQIKEDIIEIINNYLEHETSKALGDEHLELLIQYVQDPSNSSTSLINSVLTSILIIAEKQNLLSNRIVKKLIDNIEYFGENSSNYILLILSRVIREKNYIRNQQDLEKISFKLDCNDVVQLNNDSKIIFTPRSEQNQHGNQISLLTANLILLSVQRRVQITNKTIANLGLALNNDDKQTKIISSKCIYVLSKYASLENDALSQMKDFLNDQVYDVSVYILAAYSHGLVKLAELSEPINAMHMDNLSSLFLTQSLKLGVNDFANEINLNILEILKLEGNKQKFEDENVFVLLDSILLLDENYSSKVLDILEIYTSKYTIPKSTIRALENALDFPERFEKAIFTIYNVIRNGQSVTNKILQILVDNLYMSINARRRYNSFKLLEKVRQNQDLPESVFNTIELAKAGFVLSRSTNKTSIMKFMQDQTNNGMQLPIDTVNALENETVNEDALQVLYNISKNKQIIQYDLLNKLIEHFNPNSDQFILIGVFENVAKNNQTLSVELLKKLEMALNRKQIEDNVLSIFVYLAQKGEKLSNNIIQKILNKILLEKDIMLKQELVSALGSLTETHHTDIERYQQQIEKILADGLNSDNTNLQKICISVLRILVKFVQVSSSLFSEVITIGTSLYCDKTIKDEIYSLFTFMEQNNSELTSKYKAKIQLANLDYQSNSDLLNKLKPYANQEDALLEQNYNQLKNIIDQDFQLQEKALEILHLLKSKNKMTDDLIESLVLLYESTTSKEIKKSCLKLFEEADRSGKSLNYKAAEIVHENMKNGEVDEISRSSSKSNLYAELNTQLQLNDEQIRGLLQFSKVKINILDIHRVEMLVEILAINNPSYYDNQAFVSLIEQALLTNKITEIALPCYCRIIKEKKSNKVEEVLDKLVQNYNDSINKYDAGQYKNDEISLLPLLLESIFYSLKYCSVSERCITLLENNLDHGDWLLRSFSFKGLRMILSKNECTKSQRFQNWCDSTIENLLKAGVHIEKVKTYLDLLEVIVSLEFINLDVFKKNDKEKWIRELMISSLFEHFKACDTEQIDFYSSWFIIEEKFMYYKSVKMLSLIMQRVLNFKSITEIIDIFICMRTRLYDDVMIILNNHEFPYDTFKEDWCMEMMKSRLINKNIGENYLQRLCKNVCAEFNIKFIESLFKCISRIDNLREFEDVVEFCSIKELKLDDLCFSNVDITQLKSLLEAKHICNKINSNDEKQSYRDVLFKNLCLLIKKKWTSDQLDELTESFNSMNLNRKLENYVSTLELINQYNLSSSQYKKCSQLIRESNTFIQFLKGLNKLVIENNFQLKGKVKSPTELLNELKESNKTNSASVQYITTDLPKELEEIKREDLKSSIQYNQLPIAEWGVKQINHWSDVIKSKGERFSNVEAIAVIKRANFLFTGYHLTDTQILCSLIALKTESETETRSKLLQVATGEGKSTIVCILAIINALKNKQVHVITSSPVLAERDSKQKMKLFKMFHLTCSDNNDKTVYLYGSKDCYTADIVYGEVSQFQFDTLRDQYSMLRTLGNRKCEIAIVDEVDSMLIDDSSKIARLSSTAAGMDYFQVIYVYIWQRLLTVKERFIMFNGKMYMVNGKVEFENGKIVLEYLDNNNNIVKISDLESYVSNNNDISDIGEVINGDLDDYLKKCLDEYLVSLISEKKLEIPKNYKEFYETQKPKWIHNAIEALNYQENIHYIVQEGQIKPVDYYSTGIVQSSTNWSDGLHQFLQIKHNLKMTSETFTTNFLSNIGFINNYTTIYGLTGTLGSEKAKNVLKEVYNVDLVNVPQLRQKQYLELETIVSQDETKWVEQICSTVLIETKKDRGVLIICENIAHANRLGDLLKTQHRSTAVKLYTMNNMNQEKHVEKILPGEIIIATNLAGRGTDIRTDDIEEFGGLHVVLTFMPNNQRIEDQAFGRTARQGKRGTGLMILNSMNLIDYNHVNTTEVKSRRDKIESSMLNEFQNNELKLIQIKDTLFKKFCTFLNEEIRRDIRYNQGCFQASLNAVTDAFKTVMPTVYETNIIAAAEEQWALFLRKLDDDTVRLDHAEEECNTLIDILRKDYKEEKIIKNSYYHTVIANDIIMNQWSIRSSSKAESALSHFEKAVQLDEAASGAAYLGIAWCAIVIQDGNYKKKALESFEKSLKILSNEMAMLNSMQLLLEQKQPTFTGSELYKQFMTKVTIVGTYLNSVQGNIGAIKKSLRFIDLFEIEQQSIGNVLEKIAFYYELEKNSKNKLDIKMNKKASYNLIFNDLTSREDSVTIDQALITINNAYSNTLLSSSYNRTRDKLKQVQLDRMKAIFNQNKECLDLTKESAIHKLKNERTYCNTMRITDSFQVDLKIIHSNNKTEEFKNKQMNELIALIETKMDDTLRFDIIIKDANVNGINKYFKSTINNSTCLQVDFVGLDSESINEKLSSIKAKSINIEMVLTKSLLLTIIGHNTSINMATVCVTEQKLYEKVNRNELMKRVAELKNEDSYFYVKFESLQTDQIRNIICDCKEISFNISFIGIDFYNSINGLNGQTNFYFNNLNQTTSKTVINDLRKENMEFCLEFKDLTDDQVEYIVANANLAQENIQISKVKNLMELYTKGSSMPTVELNEFTAKGIEYMIEINEKRFVPWRSVIAVAILGSLQIIAGGVLIATGFGATVGMGLITE</sequence>
<protein>
    <submittedName>
        <fullName evidence="8">Uncharacterized protein</fullName>
    </submittedName>
</protein>
<accession>A0A819EUK3</accession>
<keyword evidence="4" id="KW-0812">Transmembrane</keyword>
<dbReference type="GO" id="GO:0006886">
    <property type="term" value="P:intracellular protein transport"/>
    <property type="evidence" value="ECO:0007669"/>
    <property type="project" value="InterPro"/>
</dbReference>
<dbReference type="GO" id="GO:0006605">
    <property type="term" value="P:protein targeting"/>
    <property type="evidence" value="ECO:0007669"/>
    <property type="project" value="InterPro"/>
</dbReference>
<dbReference type="InterPro" id="IPR001650">
    <property type="entry name" value="Helicase_C-like"/>
</dbReference>
<dbReference type="PANTHER" id="PTHR30612">
    <property type="entry name" value="SECA INNER MEMBRANE COMPONENT OF SEC PROTEIN SECRETION SYSTEM"/>
    <property type="match status" value="1"/>
</dbReference>
<evidence type="ECO:0000259" key="7">
    <source>
        <dbReference type="PROSITE" id="PS51196"/>
    </source>
</evidence>
<dbReference type="Gene3D" id="3.40.50.300">
    <property type="entry name" value="P-loop containing nucleotide triphosphate hydrolases"/>
    <property type="match status" value="2"/>
</dbReference>
<feature type="transmembrane region" description="Helical" evidence="4">
    <location>
        <begin position="3214"/>
        <end position="3245"/>
    </location>
</feature>
<evidence type="ECO:0000313" key="9">
    <source>
        <dbReference type="Proteomes" id="UP000663866"/>
    </source>
</evidence>
<dbReference type="InterPro" id="IPR014001">
    <property type="entry name" value="Helicase_ATP-bd"/>
</dbReference>
<dbReference type="Pfam" id="PF00271">
    <property type="entry name" value="Helicase_C"/>
    <property type="match status" value="1"/>
</dbReference>
<dbReference type="PROSITE" id="PS51194">
    <property type="entry name" value="HELICASE_CTER"/>
    <property type="match status" value="1"/>
</dbReference>
<feature type="domain" description="Helicase C-terminal" evidence="6">
    <location>
        <begin position="2399"/>
        <end position="2568"/>
    </location>
</feature>
<dbReference type="GO" id="GO:0005524">
    <property type="term" value="F:ATP binding"/>
    <property type="evidence" value="ECO:0007669"/>
    <property type="project" value="InterPro"/>
</dbReference>
<keyword evidence="4" id="KW-1133">Transmembrane helix</keyword>
<dbReference type="PROSITE" id="PS51192">
    <property type="entry name" value="HELICASE_ATP_BIND_1"/>
    <property type="match status" value="1"/>
</dbReference>
<dbReference type="SUPFAM" id="SSF81767">
    <property type="entry name" value="Pre-protein crosslinking domain of SecA"/>
    <property type="match status" value="1"/>
</dbReference>
<evidence type="ECO:0000256" key="3">
    <source>
        <dbReference type="ARBA" id="ARBA00023010"/>
    </source>
</evidence>
<dbReference type="SMART" id="SM00957">
    <property type="entry name" value="SecA_DEAD"/>
    <property type="match status" value="1"/>
</dbReference>
<dbReference type="Gene3D" id="3.90.1440.10">
    <property type="entry name" value="SecA, preprotein cross-linking domain"/>
    <property type="match status" value="1"/>
</dbReference>
<evidence type="ECO:0000256" key="4">
    <source>
        <dbReference type="SAM" id="Phobius"/>
    </source>
</evidence>